<comment type="caution">
    <text evidence="1">The sequence shown here is derived from an EMBL/GenBank/DDBJ whole genome shotgun (WGS) entry which is preliminary data.</text>
</comment>
<accession>A0A0B4BZ86</accession>
<protein>
    <submittedName>
        <fullName evidence="1">Uncharacterized protein</fullName>
    </submittedName>
</protein>
<name>A0A0B4BZ86_9CAUL</name>
<dbReference type="EMBL" id="JWSY01000053">
    <property type="protein sequence ID" value="KIC53959.1"/>
    <property type="molecule type" value="Genomic_DNA"/>
</dbReference>
<evidence type="ECO:0000313" key="1">
    <source>
        <dbReference type="EMBL" id="KIC53959.1"/>
    </source>
</evidence>
<proteinExistence type="predicted"/>
<dbReference type="Proteomes" id="UP000031166">
    <property type="component" value="Unassembled WGS sequence"/>
</dbReference>
<reference evidence="1 2" key="1">
    <citation type="submission" date="2014-12" db="EMBL/GenBank/DDBJ databases">
        <title>Genome sequencing of Brevundimonas nasdae TPW30.</title>
        <authorList>
            <person name="Tan P.W."/>
            <person name="Chan K.-G."/>
        </authorList>
    </citation>
    <scope>NUCLEOTIDE SEQUENCE [LARGE SCALE GENOMIC DNA]</scope>
    <source>
        <strain evidence="1 2">TPW30</strain>
    </source>
</reference>
<organism evidence="1 2">
    <name type="scientific">Brevundimonas nasdae</name>
    <dbReference type="NCBI Taxonomy" id="172043"/>
    <lineage>
        <taxon>Bacteria</taxon>
        <taxon>Pseudomonadati</taxon>
        <taxon>Pseudomonadota</taxon>
        <taxon>Alphaproteobacteria</taxon>
        <taxon>Caulobacterales</taxon>
        <taxon>Caulobacteraceae</taxon>
        <taxon>Brevundimonas</taxon>
    </lineage>
</organism>
<gene>
    <name evidence="1" type="ORF">RM53_16095</name>
</gene>
<evidence type="ECO:0000313" key="2">
    <source>
        <dbReference type="Proteomes" id="UP000031166"/>
    </source>
</evidence>
<dbReference type="AlphaFoldDB" id="A0A0B4BZ86"/>
<sequence length="106" mass="11280">MDVAHFTAARAAGIARVGGRDPATPSVVERVVPTSIPVGPNVKAANVKNPPPQVSVDMSWMETLQLEGQQRFDCFMAQRPGLGISADFRPSFQSGIKAYQAAQARG</sequence>